<evidence type="ECO:0008006" key="4">
    <source>
        <dbReference type="Google" id="ProtNLM"/>
    </source>
</evidence>
<evidence type="ECO:0000256" key="1">
    <source>
        <dbReference type="SAM" id="SignalP"/>
    </source>
</evidence>
<name>A0A8H7D524_9AGAR</name>
<gene>
    <name evidence="2" type="ORF">MVEN_00687600</name>
</gene>
<organism evidence="2 3">
    <name type="scientific">Mycena venus</name>
    <dbReference type="NCBI Taxonomy" id="2733690"/>
    <lineage>
        <taxon>Eukaryota</taxon>
        <taxon>Fungi</taxon>
        <taxon>Dikarya</taxon>
        <taxon>Basidiomycota</taxon>
        <taxon>Agaricomycotina</taxon>
        <taxon>Agaricomycetes</taxon>
        <taxon>Agaricomycetidae</taxon>
        <taxon>Agaricales</taxon>
        <taxon>Marasmiineae</taxon>
        <taxon>Mycenaceae</taxon>
        <taxon>Mycena</taxon>
    </lineage>
</organism>
<feature type="chain" id="PRO_5034007986" description="Small secreted protein" evidence="1">
    <location>
        <begin position="19"/>
        <end position="158"/>
    </location>
</feature>
<reference evidence="2" key="1">
    <citation type="submission" date="2020-05" db="EMBL/GenBank/DDBJ databases">
        <title>Mycena genomes resolve the evolution of fungal bioluminescence.</title>
        <authorList>
            <person name="Tsai I.J."/>
        </authorList>
    </citation>
    <scope>NUCLEOTIDE SEQUENCE</scope>
    <source>
        <strain evidence="2">CCC161011</strain>
    </source>
</reference>
<evidence type="ECO:0000313" key="3">
    <source>
        <dbReference type="Proteomes" id="UP000620124"/>
    </source>
</evidence>
<dbReference type="OrthoDB" id="2867319at2759"/>
<dbReference type="EMBL" id="JACAZI010000005">
    <property type="protein sequence ID" value="KAF7359637.1"/>
    <property type="molecule type" value="Genomic_DNA"/>
</dbReference>
<protein>
    <recommendedName>
        <fullName evidence="4">Small secreted protein</fullName>
    </recommendedName>
</protein>
<dbReference type="Proteomes" id="UP000620124">
    <property type="component" value="Unassembled WGS sequence"/>
</dbReference>
<proteinExistence type="predicted"/>
<dbReference type="AlphaFoldDB" id="A0A8H7D524"/>
<feature type="signal peptide" evidence="1">
    <location>
        <begin position="1"/>
        <end position="18"/>
    </location>
</feature>
<sequence length="158" mass="16678">MILSTFIGMLTVAQLAAASPSFLMPTKRQSSLASASFYYTSDARDNGCCPMGFTGCAGTDGEEGAGKVTIDIAAKRTDGTSLSANLTHPSGYPGGFNQDLKCDASGRLCWTVTRYDDAFTGSLCVHLDGDYNCVDYSVEVTGANDCDDNYVTLNQIMG</sequence>
<accession>A0A8H7D524</accession>
<comment type="caution">
    <text evidence="2">The sequence shown here is derived from an EMBL/GenBank/DDBJ whole genome shotgun (WGS) entry which is preliminary data.</text>
</comment>
<keyword evidence="3" id="KW-1185">Reference proteome</keyword>
<evidence type="ECO:0000313" key="2">
    <source>
        <dbReference type="EMBL" id="KAF7359637.1"/>
    </source>
</evidence>
<keyword evidence="1" id="KW-0732">Signal</keyword>